<keyword evidence="2" id="KW-0812">Transmembrane</keyword>
<dbReference type="Proteomes" id="UP000325788">
    <property type="component" value="Unassembled WGS sequence"/>
</dbReference>
<dbReference type="Gene3D" id="3.30.70.1070">
    <property type="entry name" value="Sporulation related repeat"/>
    <property type="match status" value="1"/>
</dbReference>
<keyword evidence="2" id="KW-0472">Membrane</keyword>
<feature type="transmembrane region" description="Helical" evidence="2">
    <location>
        <begin position="14"/>
        <end position="33"/>
    </location>
</feature>
<dbReference type="GO" id="GO:0042834">
    <property type="term" value="F:peptidoglycan binding"/>
    <property type="evidence" value="ECO:0007669"/>
    <property type="project" value="InterPro"/>
</dbReference>
<feature type="compositionally biased region" description="Polar residues" evidence="1">
    <location>
        <begin position="229"/>
        <end position="245"/>
    </location>
</feature>
<dbReference type="AlphaFoldDB" id="A0A5N4WLN2"/>
<accession>A0A5N4WLN2</accession>
<dbReference type="EMBL" id="VXLD01000003">
    <property type="protein sequence ID" value="KAB1856699.1"/>
    <property type="molecule type" value="Genomic_DNA"/>
</dbReference>
<reference evidence="3 4" key="1">
    <citation type="submission" date="2019-09" db="EMBL/GenBank/DDBJ databases">
        <title>Draft genome sequence of Acinetobacter tandoii W4-4-4 isolated from environmental water sample.</title>
        <authorList>
            <person name="Wee S.K."/>
            <person name="Yan B."/>
            <person name="Mustaffa S.B."/>
            <person name="Yap E.P.H."/>
        </authorList>
    </citation>
    <scope>NUCLEOTIDE SEQUENCE [LARGE SCALE GENOMIC DNA]</scope>
    <source>
        <strain evidence="3 4">W4-4-4</strain>
    </source>
</reference>
<evidence type="ECO:0000256" key="1">
    <source>
        <dbReference type="SAM" id="MobiDB-lite"/>
    </source>
</evidence>
<evidence type="ECO:0000313" key="3">
    <source>
        <dbReference type="EMBL" id="KAB1856699.1"/>
    </source>
</evidence>
<keyword evidence="2" id="KW-1133">Transmembrane helix</keyword>
<sequence>MTTLRKYWKNTQGYIWLVGGVLCLFVALIFWAGSDSSEELVEVNKKVESDAELQIQPARVTATTNLGTLQEEVRPITQTTRVIATGNHANEFRGSKFIEEQKNKSSLELFSVTEEDIIKSFLNKLGDRKSYFYLRLAGDQQQERYVLFYGLYSSEKEANQAREQLNFKLPASVHPKVIALEDYASQVNDMGMEELQGSSVLYEVKLSPAALPKPDTALMDLSKPKAAGTTANSSDTGNVSTSTTVTRRDAEGNVIDVQKSQSHAETGTKSATSSTNSNSPVRQEIADPFN</sequence>
<proteinExistence type="predicted"/>
<evidence type="ECO:0008006" key="5">
    <source>
        <dbReference type="Google" id="ProtNLM"/>
    </source>
</evidence>
<dbReference type="InterPro" id="IPR036680">
    <property type="entry name" value="SPOR-like_sf"/>
</dbReference>
<feature type="compositionally biased region" description="Polar residues" evidence="1">
    <location>
        <begin position="258"/>
        <end position="269"/>
    </location>
</feature>
<comment type="caution">
    <text evidence="3">The sequence shown here is derived from an EMBL/GenBank/DDBJ whole genome shotgun (WGS) entry which is preliminary data.</text>
</comment>
<gene>
    <name evidence="3" type="ORF">F4W09_06850</name>
</gene>
<feature type="region of interest" description="Disordered" evidence="1">
    <location>
        <begin position="224"/>
        <end position="290"/>
    </location>
</feature>
<dbReference type="RefSeq" id="WP_151504394.1">
    <property type="nucleotide sequence ID" value="NZ_JBODRR010000003.1"/>
</dbReference>
<name>A0A5N4WLN2_9GAMM</name>
<organism evidence="3 4">
    <name type="scientific">Acinetobacter tandoii</name>
    <dbReference type="NCBI Taxonomy" id="202954"/>
    <lineage>
        <taxon>Bacteria</taxon>
        <taxon>Pseudomonadati</taxon>
        <taxon>Pseudomonadota</taxon>
        <taxon>Gammaproteobacteria</taxon>
        <taxon>Moraxellales</taxon>
        <taxon>Moraxellaceae</taxon>
        <taxon>Acinetobacter</taxon>
    </lineage>
</organism>
<protein>
    <recommendedName>
        <fullName evidence="5">SPOR domain-containing protein</fullName>
    </recommendedName>
</protein>
<evidence type="ECO:0000313" key="4">
    <source>
        <dbReference type="Proteomes" id="UP000325788"/>
    </source>
</evidence>
<feature type="compositionally biased region" description="Low complexity" evidence="1">
    <location>
        <begin position="270"/>
        <end position="279"/>
    </location>
</feature>
<evidence type="ECO:0000256" key="2">
    <source>
        <dbReference type="SAM" id="Phobius"/>
    </source>
</evidence>